<evidence type="ECO:0000256" key="1">
    <source>
        <dbReference type="SAM" id="MobiDB-lite"/>
    </source>
</evidence>
<dbReference type="AlphaFoldDB" id="A0A5B7IM49"/>
<organism evidence="2 3">
    <name type="scientific">Portunus trituberculatus</name>
    <name type="common">Swimming crab</name>
    <name type="synonym">Neptunus trituberculatus</name>
    <dbReference type="NCBI Taxonomy" id="210409"/>
    <lineage>
        <taxon>Eukaryota</taxon>
        <taxon>Metazoa</taxon>
        <taxon>Ecdysozoa</taxon>
        <taxon>Arthropoda</taxon>
        <taxon>Crustacea</taxon>
        <taxon>Multicrustacea</taxon>
        <taxon>Malacostraca</taxon>
        <taxon>Eumalacostraca</taxon>
        <taxon>Eucarida</taxon>
        <taxon>Decapoda</taxon>
        <taxon>Pleocyemata</taxon>
        <taxon>Brachyura</taxon>
        <taxon>Eubrachyura</taxon>
        <taxon>Portunoidea</taxon>
        <taxon>Portunidae</taxon>
        <taxon>Portuninae</taxon>
        <taxon>Portunus</taxon>
    </lineage>
</organism>
<feature type="compositionally biased region" description="Polar residues" evidence="1">
    <location>
        <begin position="74"/>
        <end position="86"/>
    </location>
</feature>
<reference evidence="2 3" key="1">
    <citation type="submission" date="2019-05" db="EMBL/GenBank/DDBJ databases">
        <title>Another draft genome of Portunus trituberculatus and its Hox gene families provides insights of decapod evolution.</title>
        <authorList>
            <person name="Jeong J.-H."/>
            <person name="Song I."/>
            <person name="Kim S."/>
            <person name="Choi T."/>
            <person name="Kim D."/>
            <person name="Ryu S."/>
            <person name="Kim W."/>
        </authorList>
    </citation>
    <scope>NUCLEOTIDE SEQUENCE [LARGE SCALE GENOMIC DNA]</scope>
    <source>
        <tissue evidence="2">Muscle</tissue>
    </source>
</reference>
<evidence type="ECO:0000313" key="2">
    <source>
        <dbReference type="EMBL" id="MPC83533.1"/>
    </source>
</evidence>
<sequence length="124" mass="13536">MEVRQIEGTLEIEYELRSRTRSAIRIEVKVPELAPQTSAVRQELRAIRDRVTALLDALAVCPETAPKATPDSAGVNSSNSCNTAGTASPAPPVKPLTISSKEFDPLQSAELQVRQCYSLLQVCW</sequence>
<dbReference type="Proteomes" id="UP000324222">
    <property type="component" value="Unassembled WGS sequence"/>
</dbReference>
<name>A0A5B7IM49_PORTR</name>
<dbReference type="OrthoDB" id="1594986at2759"/>
<dbReference type="EMBL" id="VSRR010062762">
    <property type="protein sequence ID" value="MPC83533.1"/>
    <property type="molecule type" value="Genomic_DNA"/>
</dbReference>
<evidence type="ECO:0000313" key="3">
    <source>
        <dbReference type="Proteomes" id="UP000324222"/>
    </source>
</evidence>
<accession>A0A5B7IM49</accession>
<comment type="caution">
    <text evidence="2">The sequence shown here is derived from an EMBL/GenBank/DDBJ whole genome shotgun (WGS) entry which is preliminary data.</text>
</comment>
<proteinExistence type="predicted"/>
<protein>
    <submittedName>
        <fullName evidence="2">Uncharacterized protein</fullName>
    </submittedName>
</protein>
<feature type="region of interest" description="Disordered" evidence="1">
    <location>
        <begin position="65"/>
        <end position="98"/>
    </location>
</feature>
<gene>
    <name evidence="2" type="ORF">E2C01_078245</name>
</gene>
<keyword evidence="3" id="KW-1185">Reference proteome</keyword>